<reference evidence="2" key="1">
    <citation type="journal article" date="2023" name="Nat. Commun.">
        <title>Diploid and tetraploid genomes of Acorus and the evolution of monocots.</title>
        <authorList>
            <person name="Ma L."/>
            <person name="Liu K.W."/>
            <person name="Li Z."/>
            <person name="Hsiao Y.Y."/>
            <person name="Qi Y."/>
            <person name="Fu T."/>
            <person name="Tang G.D."/>
            <person name="Zhang D."/>
            <person name="Sun W.H."/>
            <person name="Liu D.K."/>
            <person name="Li Y."/>
            <person name="Chen G.Z."/>
            <person name="Liu X.D."/>
            <person name="Liao X.Y."/>
            <person name="Jiang Y.T."/>
            <person name="Yu X."/>
            <person name="Hao Y."/>
            <person name="Huang J."/>
            <person name="Zhao X.W."/>
            <person name="Ke S."/>
            <person name="Chen Y.Y."/>
            <person name="Wu W.L."/>
            <person name="Hsu J.L."/>
            <person name="Lin Y.F."/>
            <person name="Huang M.D."/>
            <person name="Li C.Y."/>
            <person name="Huang L."/>
            <person name="Wang Z.W."/>
            <person name="Zhao X."/>
            <person name="Zhong W.Y."/>
            <person name="Peng D.H."/>
            <person name="Ahmad S."/>
            <person name="Lan S."/>
            <person name="Zhang J.S."/>
            <person name="Tsai W.C."/>
            <person name="Van de Peer Y."/>
            <person name="Liu Z.J."/>
        </authorList>
    </citation>
    <scope>NUCLEOTIDE SEQUENCE</scope>
    <source>
        <strain evidence="2">CP</strain>
    </source>
</reference>
<feature type="compositionally biased region" description="Low complexity" evidence="1">
    <location>
        <begin position="27"/>
        <end position="36"/>
    </location>
</feature>
<protein>
    <submittedName>
        <fullName evidence="2">Uncharacterized protein</fullName>
    </submittedName>
</protein>
<accession>A0AAV9D3R1</accession>
<gene>
    <name evidence="2" type="ORF">QJS10_CPA16g01100</name>
</gene>
<dbReference type="EMBL" id="JAUJYO010000016">
    <property type="protein sequence ID" value="KAK1295571.1"/>
    <property type="molecule type" value="Genomic_DNA"/>
</dbReference>
<sequence length="72" mass="7489">MSAATTPAETPTATPSVPSNPNPTSPSVPSTPSAPTGTEVPYTSLAIERGIYLLTLGENNDLFSLHYNSDLK</sequence>
<evidence type="ECO:0000313" key="2">
    <source>
        <dbReference type="EMBL" id="KAK1295571.1"/>
    </source>
</evidence>
<feature type="compositionally biased region" description="Low complexity" evidence="1">
    <location>
        <begin position="1"/>
        <end position="17"/>
    </location>
</feature>
<evidence type="ECO:0000313" key="3">
    <source>
        <dbReference type="Proteomes" id="UP001180020"/>
    </source>
</evidence>
<keyword evidence="3" id="KW-1185">Reference proteome</keyword>
<comment type="caution">
    <text evidence="2">The sequence shown here is derived from an EMBL/GenBank/DDBJ whole genome shotgun (WGS) entry which is preliminary data.</text>
</comment>
<proteinExistence type="predicted"/>
<reference evidence="2" key="2">
    <citation type="submission" date="2023-06" db="EMBL/GenBank/DDBJ databases">
        <authorList>
            <person name="Ma L."/>
            <person name="Liu K.-W."/>
            <person name="Li Z."/>
            <person name="Hsiao Y.-Y."/>
            <person name="Qi Y."/>
            <person name="Fu T."/>
            <person name="Tang G."/>
            <person name="Zhang D."/>
            <person name="Sun W.-H."/>
            <person name="Liu D.-K."/>
            <person name="Li Y."/>
            <person name="Chen G.-Z."/>
            <person name="Liu X.-D."/>
            <person name="Liao X.-Y."/>
            <person name="Jiang Y.-T."/>
            <person name="Yu X."/>
            <person name="Hao Y."/>
            <person name="Huang J."/>
            <person name="Zhao X.-W."/>
            <person name="Ke S."/>
            <person name="Chen Y.-Y."/>
            <person name="Wu W.-L."/>
            <person name="Hsu J.-L."/>
            <person name="Lin Y.-F."/>
            <person name="Huang M.-D."/>
            <person name="Li C.-Y."/>
            <person name="Huang L."/>
            <person name="Wang Z.-W."/>
            <person name="Zhao X."/>
            <person name="Zhong W.-Y."/>
            <person name="Peng D.-H."/>
            <person name="Ahmad S."/>
            <person name="Lan S."/>
            <person name="Zhang J.-S."/>
            <person name="Tsai W.-C."/>
            <person name="Van De Peer Y."/>
            <person name="Liu Z.-J."/>
        </authorList>
    </citation>
    <scope>NUCLEOTIDE SEQUENCE</scope>
    <source>
        <strain evidence="2">CP</strain>
        <tissue evidence="2">Leaves</tissue>
    </source>
</reference>
<dbReference type="Proteomes" id="UP001180020">
    <property type="component" value="Unassembled WGS sequence"/>
</dbReference>
<name>A0AAV9D3R1_ACOCL</name>
<dbReference type="AlphaFoldDB" id="A0AAV9D3R1"/>
<feature type="region of interest" description="Disordered" evidence="1">
    <location>
        <begin position="1"/>
        <end position="41"/>
    </location>
</feature>
<organism evidence="2 3">
    <name type="scientific">Acorus calamus</name>
    <name type="common">Sweet flag</name>
    <dbReference type="NCBI Taxonomy" id="4465"/>
    <lineage>
        <taxon>Eukaryota</taxon>
        <taxon>Viridiplantae</taxon>
        <taxon>Streptophyta</taxon>
        <taxon>Embryophyta</taxon>
        <taxon>Tracheophyta</taxon>
        <taxon>Spermatophyta</taxon>
        <taxon>Magnoliopsida</taxon>
        <taxon>Liliopsida</taxon>
        <taxon>Acoraceae</taxon>
        <taxon>Acorus</taxon>
    </lineage>
</organism>
<evidence type="ECO:0000256" key="1">
    <source>
        <dbReference type="SAM" id="MobiDB-lite"/>
    </source>
</evidence>